<dbReference type="Pfam" id="PF21762">
    <property type="entry name" value="DEDDh_C"/>
    <property type="match status" value="1"/>
</dbReference>
<evidence type="ECO:0000259" key="1">
    <source>
        <dbReference type="Pfam" id="PF21762"/>
    </source>
</evidence>
<dbReference type="STRING" id="1126212.K2RMU7"/>
<dbReference type="eggNOG" id="ENOG502SANN">
    <property type="taxonomic scope" value="Eukaryota"/>
</dbReference>
<dbReference type="SUPFAM" id="SSF53098">
    <property type="entry name" value="Ribonuclease H-like"/>
    <property type="match status" value="1"/>
</dbReference>
<evidence type="ECO:0000313" key="2">
    <source>
        <dbReference type="EMBL" id="EKG11504.1"/>
    </source>
</evidence>
<dbReference type="OrthoDB" id="5953249at2759"/>
<dbReference type="VEuPathDB" id="FungiDB:MPH_11393"/>
<dbReference type="Gene3D" id="3.30.420.10">
    <property type="entry name" value="Ribonuclease H-like superfamily/Ribonuclease H"/>
    <property type="match status" value="1"/>
</dbReference>
<dbReference type="EMBL" id="AHHD01000468">
    <property type="protein sequence ID" value="EKG11504.1"/>
    <property type="molecule type" value="Genomic_DNA"/>
</dbReference>
<dbReference type="AlphaFoldDB" id="K2RMU7"/>
<feature type="domain" description="Gfd2/YDR514C-like C-terminal" evidence="1">
    <location>
        <begin position="115"/>
        <end position="299"/>
    </location>
</feature>
<reference evidence="2 3" key="1">
    <citation type="journal article" date="2012" name="BMC Genomics">
        <title>Tools to kill: Genome of one of the most destructive plant pathogenic fungi Macrophomina phaseolina.</title>
        <authorList>
            <person name="Islam M.S."/>
            <person name="Haque M.S."/>
            <person name="Islam M.M."/>
            <person name="Emdad E.M."/>
            <person name="Halim A."/>
            <person name="Hossen Q.M.M."/>
            <person name="Hossain M.Z."/>
            <person name="Ahmed B."/>
            <person name="Rahim S."/>
            <person name="Rahman M.S."/>
            <person name="Alam M.M."/>
            <person name="Hou S."/>
            <person name="Wan X."/>
            <person name="Saito J.A."/>
            <person name="Alam M."/>
        </authorList>
    </citation>
    <scope>NUCLEOTIDE SEQUENCE [LARGE SCALE GENOMIC DNA]</scope>
    <source>
        <strain evidence="2 3">MS6</strain>
    </source>
</reference>
<dbReference type="PANTHER" id="PTHR28083:SF1">
    <property type="entry name" value="GOOD FOR FULL DBP5 ACTIVITY PROTEIN 2"/>
    <property type="match status" value="1"/>
</dbReference>
<sequence length="352" mass="39225">MRVSKNAGSLLRRGTKARFIPSEKGTPAPWRSALLLPVQRSEAASHIPSIAGEIQTLRAAIPRQFDESSVLQSASPPSAQPTTTVSPDLSLLRQHLGIEERTDAIFNSTIPPDPIFVCIDVEAYEFNQDRITEVGIATLDVRDLTPDGLRSPSKWRHKLRTFHYLMQENIRLVNKRFVTGCPDKFHFGQSRVVRIPQMQSILRKTFKIYDFLRKEPQSRRNIVFVGHGIGGDAKYLSKLGFVLQGRAEIIGHVDTDKIAGALGLPQNLRKLALGLGVKAKDLHNAGNDARYTLLCAILMAQYGCTLPVPQVMWDARQAVATRKAELAARREAHNRLQDEMAEMFKGANNCEA</sequence>
<organism evidence="2 3">
    <name type="scientific">Macrophomina phaseolina (strain MS6)</name>
    <name type="common">Charcoal rot fungus</name>
    <dbReference type="NCBI Taxonomy" id="1126212"/>
    <lineage>
        <taxon>Eukaryota</taxon>
        <taxon>Fungi</taxon>
        <taxon>Dikarya</taxon>
        <taxon>Ascomycota</taxon>
        <taxon>Pezizomycotina</taxon>
        <taxon>Dothideomycetes</taxon>
        <taxon>Dothideomycetes incertae sedis</taxon>
        <taxon>Botryosphaeriales</taxon>
        <taxon>Botryosphaeriaceae</taxon>
        <taxon>Macrophomina</taxon>
    </lineage>
</organism>
<comment type="caution">
    <text evidence="2">The sequence shown here is derived from an EMBL/GenBank/DDBJ whole genome shotgun (WGS) entry which is preliminary data.</text>
</comment>
<dbReference type="InParanoid" id="K2RMU7"/>
<dbReference type="GO" id="GO:0003676">
    <property type="term" value="F:nucleic acid binding"/>
    <property type="evidence" value="ECO:0007669"/>
    <property type="project" value="InterPro"/>
</dbReference>
<gene>
    <name evidence="2" type="ORF">MPH_11393</name>
</gene>
<dbReference type="HOGENOM" id="CLU_787713_0_0_1"/>
<dbReference type="InterPro" id="IPR040151">
    <property type="entry name" value="Gfd2/YDR514C-like"/>
</dbReference>
<proteinExistence type="predicted"/>
<name>K2RMU7_MACPH</name>
<evidence type="ECO:0000313" key="3">
    <source>
        <dbReference type="Proteomes" id="UP000007129"/>
    </source>
</evidence>
<dbReference type="PANTHER" id="PTHR28083">
    <property type="entry name" value="GOOD FOR FULL DBP5 ACTIVITY PROTEIN 2"/>
    <property type="match status" value="1"/>
</dbReference>
<protein>
    <submittedName>
        <fullName evidence="2">Ribonuclease H-like protein</fullName>
    </submittedName>
</protein>
<dbReference type="InterPro" id="IPR048519">
    <property type="entry name" value="Gfd2/YDR514C-like_C"/>
</dbReference>
<dbReference type="InterPro" id="IPR012337">
    <property type="entry name" value="RNaseH-like_sf"/>
</dbReference>
<dbReference type="Proteomes" id="UP000007129">
    <property type="component" value="Unassembled WGS sequence"/>
</dbReference>
<dbReference type="GO" id="GO:0005634">
    <property type="term" value="C:nucleus"/>
    <property type="evidence" value="ECO:0007669"/>
    <property type="project" value="TreeGrafter"/>
</dbReference>
<accession>K2RMU7</accession>
<dbReference type="InterPro" id="IPR036397">
    <property type="entry name" value="RNaseH_sf"/>
</dbReference>